<dbReference type="Pfam" id="PF03807">
    <property type="entry name" value="F420_oxidored"/>
    <property type="match status" value="1"/>
</dbReference>
<dbReference type="EC" id="1.5.1.2" evidence="4 5"/>
<keyword evidence="3 4" id="KW-0560">Oxidoreductase</keyword>
<dbReference type="PANTHER" id="PTHR11645:SF0">
    <property type="entry name" value="PYRROLINE-5-CARBOXYLATE REDUCTASE 3"/>
    <property type="match status" value="1"/>
</dbReference>
<dbReference type="Gene3D" id="1.10.3730.10">
    <property type="entry name" value="ProC C-terminal domain-like"/>
    <property type="match status" value="1"/>
</dbReference>
<dbReference type="GO" id="GO:0004735">
    <property type="term" value="F:pyrroline-5-carboxylate reductase activity"/>
    <property type="evidence" value="ECO:0007669"/>
    <property type="project" value="UniProtKB-EC"/>
</dbReference>
<comment type="subcellular location">
    <subcellularLocation>
        <location evidence="4">Cytoplasm</location>
    </subcellularLocation>
</comment>
<dbReference type="Pfam" id="PF14748">
    <property type="entry name" value="P5CR_dimer"/>
    <property type="match status" value="1"/>
</dbReference>
<dbReference type="HAMAP" id="MF_01925">
    <property type="entry name" value="P5C_reductase"/>
    <property type="match status" value="1"/>
</dbReference>
<keyword evidence="9" id="KW-1185">Reference proteome</keyword>
<evidence type="ECO:0000256" key="2">
    <source>
        <dbReference type="ARBA" id="ARBA00022857"/>
    </source>
</evidence>
<comment type="similarity">
    <text evidence="1 4">Belongs to the pyrroline-5-carboxylate reductase family.</text>
</comment>
<protein>
    <recommendedName>
        <fullName evidence="4 5">Pyrroline-5-carboxylate reductase</fullName>
        <shortName evidence="4">P5C reductase</shortName>
        <shortName evidence="4">P5CR</shortName>
        <ecNumber evidence="4 5">1.5.1.2</ecNumber>
    </recommendedName>
    <alternativeName>
        <fullName evidence="4">PCA reductase</fullName>
    </alternativeName>
</protein>
<keyword evidence="4" id="KW-0028">Amino-acid biosynthesis</keyword>
<dbReference type="RefSeq" id="WP_282220460.1">
    <property type="nucleotide sequence ID" value="NZ_CP118246.1"/>
</dbReference>
<keyword evidence="2 4" id="KW-0521">NADP</keyword>
<dbReference type="NCBIfam" id="TIGR00112">
    <property type="entry name" value="proC"/>
    <property type="match status" value="1"/>
</dbReference>
<dbReference type="Gene3D" id="3.40.50.720">
    <property type="entry name" value="NAD(P)-binding Rossmann-like Domain"/>
    <property type="match status" value="1"/>
</dbReference>
<evidence type="ECO:0000256" key="4">
    <source>
        <dbReference type="HAMAP-Rule" id="MF_01925"/>
    </source>
</evidence>
<dbReference type="InterPro" id="IPR028939">
    <property type="entry name" value="P5C_Rdtase_cat_N"/>
</dbReference>
<evidence type="ECO:0000259" key="6">
    <source>
        <dbReference type="Pfam" id="PF03807"/>
    </source>
</evidence>
<gene>
    <name evidence="4 8" type="primary">proC</name>
    <name evidence="8" type="ORF">PSQ19_08730</name>
</gene>
<name>A0ABY7YSQ4_9HYPH</name>
<comment type="catalytic activity">
    <reaction evidence="4">
        <text>L-proline + NAD(+) = (S)-1-pyrroline-5-carboxylate + NADH + 2 H(+)</text>
        <dbReference type="Rhea" id="RHEA:14105"/>
        <dbReference type="ChEBI" id="CHEBI:15378"/>
        <dbReference type="ChEBI" id="CHEBI:17388"/>
        <dbReference type="ChEBI" id="CHEBI:57540"/>
        <dbReference type="ChEBI" id="CHEBI:57945"/>
        <dbReference type="ChEBI" id="CHEBI:60039"/>
        <dbReference type="EC" id="1.5.1.2"/>
    </reaction>
</comment>
<reference evidence="8 9" key="1">
    <citation type="submission" date="2023-02" db="EMBL/GenBank/DDBJ databases">
        <title>Devosia algicola sp. nov., isolated from the phycosphere of marine algae.</title>
        <authorList>
            <person name="Kim J.M."/>
            <person name="Lee J.K."/>
            <person name="Choi B.J."/>
            <person name="Bayburt H."/>
            <person name="Jeon C.O."/>
        </authorList>
    </citation>
    <scope>NUCLEOTIDE SEQUENCE [LARGE SCALE GENOMIC DNA]</scope>
    <source>
        <strain evidence="8 9">G20-9</strain>
    </source>
</reference>
<evidence type="ECO:0000256" key="3">
    <source>
        <dbReference type="ARBA" id="ARBA00023002"/>
    </source>
</evidence>
<evidence type="ECO:0000313" key="9">
    <source>
        <dbReference type="Proteomes" id="UP001220530"/>
    </source>
</evidence>
<keyword evidence="4" id="KW-0641">Proline biosynthesis</keyword>
<evidence type="ECO:0000256" key="5">
    <source>
        <dbReference type="NCBIfam" id="TIGR00112"/>
    </source>
</evidence>
<dbReference type="SUPFAM" id="SSF51735">
    <property type="entry name" value="NAD(P)-binding Rossmann-fold domains"/>
    <property type="match status" value="1"/>
</dbReference>
<dbReference type="Proteomes" id="UP001220530">
    <property type="component" value="Chromosome"/>
</dbReference>
<dbReference type="PIRSF" id="PIRSF000193">
    <property type="entry name" value="Pyrrol-5-carb_rd"/>
    <property type="match status" value="1"/>
</dbReference>
<keyword evidence="4" id="KW-0963">Cytoplasm</keyword>
<feature type="domain" description="Pyrroline-5-carboxylate reductase catalytic N-terminal" evidence="6">
    <location>
        <begin position="12"/>
        <end position="104"/>
    </location>
</feature>
<dbReference type="InterPro" id="IPR008927">
    <property type="entry name" value="6-PGluconate_DH-like_C_sf"/>
</dbReference>
<evidence type="ECO:0000259" key="7">
    <source>
        <dbReference type="Pfam" id="PF14748"/>
    </source>
</evidence>
<proteinExistence type="inferred from homology"/>
<sequence length="274" mass="28360">MSAVSLSDVGPVVLLGAGKMGMALVRGWLDAGLQPENLILVSPRPKPDLIAYAAERNLRLVPAMDAIVPRVLVLAVKPQVLRTILGEIAPKIDASSLVLSVAAGISMQVLTDGLHTKRVIRTMPNTPSQVGRGVTGLVPAEIDDADRDIAQALFSASGAVVWLKNEAELDALTGVSGSGPAYVFHLVEALSEAARRHGLSDEVADLLGRQTVIGAAALMEADPSSATQLRTNVTSPKGTTAAALAILMGEGGFVDLVDKAVAAARARSAEIGRE</sequence>
<organism evidence="8 9">
    <name type="scientific">Devosia algicola</name>
    <dbReference type="NCBI Taxonomy" id="3026418"/>
    <lineage>
        <taxon>Bacteria</taxon>
        <taxon>Pseudomonadati</taxon>
        <taxon>Pseudomonadota</taxon>
        <taxon>Alphaproteobacteria</taxon>
        <taxon>Hyphomicrobiales</taxon>
        <taxon>Devosiaceae</taxon>
        <taxon>Devosia</taxon>
    </lineage>
</organism>
<dbReference type="InterPro" id="IPR029036">
    <property type="entry name" value="P5CR_dimer"/>
</dbReference>
<dbReference type="SUPFAM" id="SSF48179">
    <property type="entry name" value="6-phosphogluconate dehydrogenase C-terminal domain-like"/>
    <property type="match status" value="1"/>
</dbReference>
<comment type="pathway">
    <text evidence="4">Amino-acid biosynthesis; L-proline biosynthesis; L-proline from L-glutamate 5-semialdehyde: step 1/1.</text>
</comment>
<evidence type="ECO:0000256" key="1">
    <source>
        <dbReference type="ARBA" id="ARBA00005525"/>
    </source>
</evidence>
<dbReference type="EMBL" id="CP118246">
    <property type="protein sequence ID" value="WDR04075.1"/>
    <property type="molecule type" value="Genomic_DNA"/>
</dbReference>
<accession>A0ABY7YSQ4</accession>
<dbReference type="InterPro" id="IPR036291">
    <property type="entry name" value="NAD(P)-bd_dom_sf"/>
</dbReference>
<comment type="function">
    <text evidence="4">Catalyzes the reduction of 1-pyrroline-5-carboxylate (PCA) to L-proline.</text>
</comment>
<dbReference type="InterPro" id="IPR000304">
    <property type="entry name" value="Pyrroline-COOH_reductase"/>
</dbReference>
<comment type="catalytic activity">
    <reaction evidence="4">
        <text>L-proline + NADP(+) = (S)-1-pyrroline-5-carboxylate + NADPH + 2 H(+)</text>
        <dbReference type="Rhea" id="RHEA:14109"/>
        <dbReference type="ChEBI" id="CHEBI:15378"/>
        <dbReference type="ChEBI" id="CHEBI:17388"/>
        <dbReference type="ChEBI" id="CHEBI:57783"/>
        <dbReference type="ChEBI" id="CHEBI:58349"/>
        <dbReference type="ChEBI" id="CHEBI:60039"/>
        <dbReference type="EC" id="1.5.1.2"/>
    </reaction>
</comment>
<feature type="domain" description="Pyrroline-5-carboxylate reductase dimerisation" evidence="7">
    <location>
        <begin position="166"/>
        <end position="270"/>
    </location>
</feature>
<dbReference type="PANTHER" id="PTHR11645">
    <property type="entry name" value="PYRROLINE-5-CARBOXYLATE REDUCTASE"/>
    <property type="match status" value="1"/>
</dbReference>
<evidence type="ECO:0000313" key="8">
    <source>
        <dbReference type="EMBL" id="WDR04075.1"/>
    </source>
</evidence>